<accession>A0ABY5ZKF2</accession>
<dbReference type="RefSeq" id="WP_260747958.1">
    <property type="nucleotide sequence ID" value="NZ_CP092109.1"/>
</dbReference>
<feature type="domain" description="DUF547" evidence="1">
    <location>
        <begin position="75"/>
        <end position="188"/>
    </location>
</feature>
<dbReference type="Proteomes" id="UP001060414">
    <property type="component" value="Chromosome"/>
</dbReference>
<organism evidence="2 3">
    <name type="scientific">Geoalkalibacter halelectricus</name>
    <dbReference type="NCBI Taxonomy" id="2847045"/>
    <lineage>
        <taxon>Bacteria</taxon>
        <taxon>Pseudomonadati</taxon>
        <taxon>Thermodesulfobacteriota</taxon>
        <taxon>Desulfuromonadia</taxon>
        <taxon>Desulfuromonadales</taxon>
        <taxon>Geoalkalibacteraceae</taxon>
        <taxon>Geoalkalibacter</taxon>
    </lineage>
</organism>
<keyword evidence="3" id="KW-1185">Reference proteome</keyword>
<dbReference type="PANTHER" id="PTHR46361:SF3">
    <property type="entry name" value="ELECTRON CARRIER_ PROTEIN DISULFIDE OXIDOREDUCTASE"/>
    <property type="match status" value="1"/>
</dbReference>
<gene>
    <name evidence="2" type="ORF">L9S41_18280</name>
</gene>
<reference evidence="2" key="1">
    <citation type="journal article" date="2022" name="Environ. Microbiol.">
        <title>Geoalkalibacter halelectricus SAP #1 sp. nov. possessing extracellular electron transfer and mineral#reducing capabilities from a haloalkaline environment.</title>
        <authorList>
            <person name="Yadav S."/>
            <person name="Singh R."/>
            <person name="Sundharam S.S."/>
            <person name="Chaudhary S."/>
            <person name="Krishnamurthi S."/>
            <person name="Patil S.A."/>
        </authorList>
    </citation>
    <scope>NUCLEOTIDE SEQUENCE</scope>
    <source>
        <strain evidence="2">SAP-1</strain>
    </source>
</reference>
<sequence length="188" mass="21655">MIKTRLLNVGPIPTMEAEIHIAGQLRSDMNRLKGEFYDLEQGKVDYQAMRNSQAYRDYVACSTLLQGFDPLTLETRQEKLAFWINLYNTLVIHGIIELDIKDSVKETRGFFSRIGYIIGGEVYTPNAIEHGILRANHRPFMRLLRPFRAKDSRLRHIIDPPDPRIHFTLVCASSSCPPINFYTAEDLD</sequence>
<dbReference type="PANTHER" id="PTHR46361">
    <property type="entry name" value="ELECTRON CARRIER/ PROTEIN DISULFIDE OXIDOREDUCTASE"/>
    <property type="match status" value="1"/>
</dbReference>
<evidence type="ECO:0000313" key="3">
    <source>
        <dbReference type="Proteomes" id="UP001060414"/>
    </source>
</evidence>
<dbReference type="InterPro" id="IPR006869">
    <property type="entry name" value="DUF547"/>
</dbReference>
<evidence type="ECO:0000259" key="1">
    <source>
        <dbReference type="Pfam" id="PF04784"/>
    </source>
</evidence>
<dbReference type="Pfam" id="PF04784">
    <property type="entry name" value="DUF547"/>
    <property type="match status" value="1"/>
</dbReference>
<evidence type="ECO:0000313" key="2">
    <source>
        <dbReference type="EMBL" id="UWZ79606.1"/>
    </source>
</evidence>
<dbReference type="EMBL" id="CP092109">
    <property type="protein sequence ID" value="UWZ79606.1"/>
    <property type="molecule type" value="Genomic_DNA"/>
</dbReference>
<proteinExistence type="predicted"/>
<name>A0ABY5ZKF2_9BACT</name>
<protein>
    <submittedName>
        <fullName evidence="2">DUF547 domain-containing protein</fullName>
    </submittedName>
</protein>